<keyword evidence="2" id="KW-0812">Transmembrane</keyword>
<proteinExistence type="predicted"/>
<evidence type="ECO:0000313" key="7">
    <source>
        <dbReference type="EMBL" id="MCO6026404.1"/>
    </source>
</evidence>
<keyword evidence="3" id="KW-1133">Transmembrane helix</keyword>
<dbReference type="InterPro" id="IPR007452">
    <property type="entry name" value="TamB_C"/>
</dbReference>
<evidence type="ECO:0000256" key="5">
    <source>
        <dbReference type="SAM" id="MobiDB-lite"/>
    </source>
</evidence>
<protein>
    <submittedName>
        <fullName evidence="7">Translocation/assembly module TamB</fullName>
    </submittedName>
</protein>
<dbReference type="Pfam" id="PF04357">
    <property type="entry name" value="TamB"/>
    <property type="match status" value="1"/>
</dbReference>
<feature type="compositionally biased region" description="Basic and acidic residues" evidence="5">
    <location>
        <begin position="1539"/>
        <end position="1555"/>
    </location>
</feature>
<sequence length="1555" mass="173763">MKKVLKGVMTAILGLALLFVFLTVLLYFPPVQNFIVHQVASYASKKTGMEISVQRVNLVFPLDLGVDGIKVLQQNDSVPQEKDTVADINRTIANIQLMPLFHGHVMVDELSFNRMKVNTTNFIHKVRIRGNIGKLMVRSHGIDLNLKYVNVNHCDLSDANIDVALSDTVPPDTTPNTNFWKINIQRFHAHHTLFTLHMPGDSLRLTATLGDLNAQEGYLDLYKSLYSAGAFNWQNGAFRLDRPFEVYAKGHGLDMNHLSLNQLALDAKDFRYVNDSLNINILRSHFNELRSGITVNSLKGALALDSLKFRVPNLYLRTPESEVQARLNLDLNAFDDDHPGILDASLHGSIGKQDLMRFMGSMPVAFRRSWPNYPLSIEGSFRGNMQHALFSGLTVILPTAFHLQANGYLASLTNLDRLRASFFLNAQTYRLNFLTSLLDPSFNRMINIPSGIAIKGRFDVDGKRLGGDFQASQGGGTLRAKGFIHTGQMAYRASLVARNLPLQNFVPHQGLHPFSGDIVLNGRGTDIFSPKTNLQARARVLRFTFGGYDFSHILANAVISRGRIKAHINSHNPLLQGTVNLQARTSIQPIEATLVADLSKIDFYHLKLTDDSITAGFKGMVRLATNRQGYIRTKGLVSNLSISNGKKTYRPEDIHMDVLSQKDSTYARVDCGDFHFNAEGKGGYKKLLSQVNYLQRKTARQLKERKIDQRSLMDHFPLARIFLTSGNDNFVYHVLEHYGYHFKNAEMDLTSSPARGLNGYVHLDSLAFKQVCLDTIRALFKTEHDEIHYDLKVANNKDNPQYAFRALANGKFTQQGSDIRAKLYDDQNRLGIDVGLAAMLEQHGIRVHLTDPHPLLGYKSFTANEDNYLYLGDDRRVSANVVLRDSDGTGAQLTSNDENTEALQDLTLSLNHVNLEKIFQVLPYTPDISGDMSGDFHVTQTKDRFSVSSDVDVQNMVYDKCPMGNVGTEFVYVPKENGSHQVNGILLKDGNQVATIDGIYHPQGAGHINARVKMEKTPLELLNGFIPDQLFGFKGKGEGTLTVKGSLKKPDVEGEIYLDSSYIYSDAYGVSMRFANDPVRIVGSHLLFENFEVFANNNSPLNVSGTFDFSNLDRMMLDIRMRAQNFELINAKENPKSTAFGKAFVDFFGTMKGPVDNMKLRGMISVLGTTDMTYVLKESELTTDDDLNELVKFTDFKDSTADVVSRPKIQGLDMSLTVKVDEAARILCSLNALHTNYIDLEGGGNLALTYNSQDNLRLIGKYTLNNGEMKYSLPVIPLKTFDIQNGSYIEFTGDPMNPKLNITATESVTASVSEGKDLGRSVDFVCGVQLSKTLHKMGIQFIISAPSDIAVQDELNTMSAEEQGKIAVTMLATGMYTANGNTSKFSMNSALSTFLNSEINMIAGNATRSLGLNLGMTVNNSTNSQGELHTDYNFKFSKRLWNNRLSFIVGGQLSSGADIDENKRNDSFFSDVELQYRLDQNASQYLKAYYNNNYYDWLEGQIGEYGVGFTWKRKLQHFKDIFNFKSDKSSTGLFRRRTDRGAKSEVKKDSVSEKK</sequence>
<keyword evidence="8" id="KW-1185">Reference proteome</keyword>
<organism evidence="7 8">
    <name type="scientific">Segatella cerevisiae</name>
    <dbReference type="NCBI Taxonomy" id="2053716"/>
    <lineage>
        <taxon>Bacteria</taxon>
        <taxon>Pseudomonadati</taxon>
        <taxon>Bacteroidota</taxon>
        <taxon>Bacteroidia</taxon>
        <taxon>Bacteroidales</taxon>
        <taxon>Prevotellaceae</taxon>
        <taxon>Segatella</taxon>
    </lineage>
</organism>
<dbReference type="PANTHER" id="PTHR36985:SF1">
    <property type="entry name" value="TRANSLOCATION AND ASSEMBLY MODULE SUBUNIT TAMB"/>
    <property type="match status" value="1"/>
</dbReference>
<comment type="caution">
    <text evidence="7">The sequence shown here is derived from an EMBL/GenBank/DDBJ whole genome shotgun (WGS) entry which is preliminary data.</text>
</comment>
<evidence type="ECO:0000259" key="6">
    <source>
        <dbReference type="Pfam" id="PF04357"/>
    </source>
</evidence>
<dbReference type="Proteomes" id="UP001204015">
    <property type="component" value="Unassembled WGS sequence"/>
</dbReference>
<evidence type="ECO:0000256" key="3">
    <source>
        <dbReference type="ARBA" id="ARBA00022989"/>
    </source>
</evidence>
<name>A0ABT1BZJ6_9BACT</name>
<evidence type="ECO:0000256" key="4">
    <source>
        <dbReference type="ARBA" id="ARBA00023136"/>
    </source>
</evidence>
<gene>
    <name evidence="7" type="ORF">NG821_11240</name>
</gene>
<dbReference type="RefSeq" id="WP_252761759.1">
    <property type="nucleotide sequence ID" value="NZ_JAMXLY010000055.1"/>
</dbReference>
<dbReference type="PANTHER" id="PTHR36985">
    <property type="entry name" value="TRANSLOCATION AND ASSEMBLY MODULE SUBUNIT TAMB"/>
    <property type="match status" value="1"/>
</dbReference>
<evidence type="ECO:0000313" key="8">
    <source>
        <dbReference type="Proteomes" id="UP001204015"/>
    </source>
</evidence>
<evidence type="ECO:0000256" key="1">
    <source>
        <dbReference type="ARBA" id="ARBA00004167"/>
    </source>
</evidence>
<feature type="region of interest" description="Disordered" evidence="5">
    <location>
        <begin position="1535"/>
        <end position="1555"/>
    </location>
</feature>
<evidence type="ECO:0000256" key="2">
    <source>
        <dbReference type="ARBA" id="ARBA00022692"/>
    </source>
</evidence>
<dbReference type="EMBL" id="JAMXLY010000055">
    <property type="protein sequence ID" value="MCO6026404.1"/>
    <property type="molecule type" value="Genomic_DNA"/>
</dbReference>
<reference evidence="7 8" key="1">
    <citation type="submission" date="2022-06" db="EMBL/GenBank/DDBJ databases">
        <title>A taxonomic note on the genus Prevotella: Description of four novel genera and emended description of the genera Hallella and Xylanibacter.</title>
        <authorList>
            <person name="Hitch T.C.A."/>
        </authorList>
    </citation>
    <scope>NUCLEOTIDE SEQUENCE [LARGE SCALE GENOMIC DNA]</scope>
    <source>
        <strain evidence="7 8">DSM 100619</strain>
    </source>
</reference>
<keyword evidence="4" id="KW-0472">Membrane</keyword>
<comment type="subcellular location">
    <subcellularLocation>
        <location evidence="1">Membrane</location>
        <topology evidence="1">Single-pass membrane protein</topology>
    </subcellularLocation>
</comment>
<accession>A0ABT1BZJ6</accession>
<feature type="domain" description="Translocation and assembly module TamB C-terminal" evidence="6">
    <location>
        <begin position="1096"/>
        <end position="1512"/>
    </location>
</feature>